<sequence length="295" mass="32391">MASSNKGVSIIRHRDLEPSWHVPGAKVGGTLRSLISWVGGPKGYVNSNPGTAVENNEIGVGLMYLPVGQQQEGLHYHTVTEIYLILKGFVEGKDGSGTNHRAGPMDCVYIPPGVPHGVRNCGLEDVELVWLHDGLERKGATVYCDTEEDVKNAPSKEPVKVVSLRDLEPFWGAPRAKEPEFLRWMVNWIGGPAGFENLNRGVAVESEKIALGLTVLYPGQKQVPHQHAVAEVYTILQGKALIKLDNKNQELGYLDAVYFPPGHIHSLRNIGPDPVYIMWTHGRASPQKGVGIYRL</sequence>
<dbReference type="Pfam" id="PF07883">
    <property type="entry name" value="Cupin_2"/>
    <property type="match status" value="2"/>
</dbReference>
<dbReference type="EMBL" id="PDNA01000161">
    <property type="protein sequence ID" value="PGH08296.1"/>
    <property type="molecule type" value="Genomic_DNA"/>
</dbReference>
<evidence type="ECO:0000313" key="3">
    <source>
        <dbReference type="EMBL" id="PGH08296.1"/>
    </source>
</evidence>
<dbReference type="OrthoDB" id="4540633at2759"/>
<protein>
    <recommendedName>
        <fullName evidence="2">Cupin type-2 domain-containing protein</fullName>
    </recommendedName>
</protein>
<evidence type="ECO:0000313" key="4">
    <source>
        <dbReference type="Proteomes" id="UP000224634"/>
    </source>
</evidence>
<keyword evidence="4" id="KW-1185">Reference proteome</keyword>
<dbReference type="InterPro" id="IPR014710">
    <property type="entry name" value="RmlC-like_jellyroll"/>
</dbReference>
<dbReference type="InterPro" id="IPR011051">
    <property type="entry name" value="RmlC_Cupin_sf"/>
</dbReference>
<proteinExistence type="predicted"/>
<evidence type="ECO:0000256" key="1">
    <source>
        <dbReference type="ARBA" id="ARBA00022723"/>
    </source>
</evidence>
<dbReference type="Gene3D" id="2.60.120.10">
    <property type="entry name" value="Jelly Rolls"/>
    <property type="match status" value="2"/>
</dbReference>
<dbReference type="AlphaFoldDB" id="A0A2B7XGN7"/>
<dbReference type="GO" id="GO:0046872">
    <property type="term" value="F:metal ion binding"/>
    <property type="evidence" value="ECO:0007669"/>
    <property type="project" value="UniProtKB-KW"/>
</dbReference>
<gene>
    <name evidence="3" type="ORF">AJ80_07892</name>
</gene>
<dbReference type="PANTHER" id="PTHR35848:SF6">
    <property type="entry name" value="CUPIN TYPE-2 DOMAIN-CONTAINING PROTEIN"/>
    <property type="match status" value="1"/>
</dbReference>
<feature type="domain" description="Cupin type-2" evidence="2">
    <location>
        <begin position="62"/>
        <end position="131"/>
    </location>
</feature>
<evidence type="ECO:0000259" key="2">
    <source>
        <dbReference type="Pfam" id="PF07883"/>
    </source>
</evidence>
<accession>A0A2B7XGN7</accession>
<reference evidence="3 4" key="1">
    <citation type="submission" date="2017-10" db="EMBL/GenBank/DDBJ databases">
        <title>Comparative genomics in systemic dimorphic fungi from Ajellomycetaceae.</title>
        <authorList>
            <person name="Munoz J.F."/>
            <person name="Mcewen J.G."/>
            <person name="Clay O.K."/>
            <person name="Cuomo C.A."/>
        </authorList>
    </citation>
    <scope>NUCLEOTIDE SEQUENCE [LARGE SCALE GENOMIC DNA]</scope>
    <source>
        <strain evidence="3 4">UAMH7299</strain>
    </source>
</reference>
<dbReference type="Proteomes" id="UP000224634">
    <property type="component" value="Unassembled WGS sequence"/>
</dbReference>
<dbReference type="PANTHER" id="PTHR35848">
    <property type="entry name" value="OXALATE-BINDING PROTEIN"/>
    <property type="match status" value="1"/>
</dbReference>
<feature type="domain" description="Cupin type-2" evidence="2">
    <location>
        <begin position="213"/>
        <end position="280"/>
    </location>
</feature>
<dbReference type="InterPro" id="IPR013096">
    <property type="entry name" value="Cupin_2"/>
</dbReference>
<organism evidence="3 4">
    <name type="scientific">Polytolypa hystricis (strain UAMH7299)</name>
    <dbReference type="NCBI Taxonomy" id="1447883"/>
    <lineage>
        <taxon>Eukaryota</taxon>
        <taxon>Fungi</taxon>
        <taxon>Dikarya</taxon>
        <taxon>Ascomycota</taxon>
        <taxon>Pezizomycotina</taxon>
        <taxon>Eurotiomycetes</taxon>
        <taxon>Eurotiomycetidae</taxon>
        <taxon>Onygenales</taxon>
        <taxon>Onygenales incertae sedis</taxon>
        <taxon>Polytolypa</taxon>
    </lineage>
</organism>
<dbReference type="SUPFAM" id="SSF51182">
    <property type="entry name" value="RmlC-like cupins"/>
    <property type="match status" value="1"/>
</dbReference>
<name>A0A2B7XGN7_POLH7</name>
<dbReference type="InterPro" id="IPR051610">
    <property type="entry name" value="GPI/OXD"/>
</dbReference>
<keyword evidence="1" id="KW-0479">Metal-binding</keyword>
<comment type="caution">
    <text evidence="3">The sequence shown here is derived from an EMBL/GenBank/DDBJ whole genome shotgun (WGS) entry which is preliminary data.</text>
</comment>